<dbReference type="InterPro" id="IPR029044">
    <property type="entry name" value="Nucleotide-diphossugar_trans"/>
</dbReference>
<dbReference type="Proteomes" id="UP000023268">
    <property type="component" value="Unassembled WGS sequence"/>
</dbReference>
<dbReference type="STRING" id="1458275.AZ34_01640"/>
<keyword evidence="2" id="KW-0548">Nucleotidyltransferase</keyword>
<name>A0A016XDK0_9BURK</name>
<dbReference type="EMBL" id="JEMG01000001">
    <property type="protein sequence ID" value="EYC49901.1"/>
    <property type="molecule type" value="Genomic_DNA"/>
</dbReference>
<evidence type="ECO:0000256" key="2">
    <source>
        <dbReference type="ARBA" id="ARBA00022695"/>
    </source>
</evidence>
<dbReference type="AlphaFoldDB" id="A0A016XDK0"/>
<dbReference type="eggNOG" id="COG1208">
    <property type="taxonomic scope" value="Bacteria"/>
</dbReference>
<evidence type="ECO:0000256" key="3">
    <source>
        <dbReference type="SAM" id="MobiDB-lite"/>
    </source>
</evidence>
<dbReference type="InterPro" id="IPR005835">
    <property type="entry name" value="NTP_transferase_dom"/>
</dbReference>
<proteinExistence type="predicted"/>
<dbReference type="SUPFAM" id="SSF53448">
    <property type="entry name" value="Nucleotide-diphospho-sugar transferases"/>
    <property type="match status" value="1"/>
</dbReference>
<dbReference type="Gene3D" id="3.90.550.10">
    <property type="entry name" value="Spore Coat Polysaccharide Biosynthesis Protein SpsA, Chain A"/>
    <property type="match status" value="1"/>
</dbReference>
<dbReference type="Pfam" id="PF00483">
    <property type="entry name" value="NTP_transferase"/>
    <property type="match status" value="1"/>
</dbReference>
<protein>
    <submittedName>
        <fullName evidence="5">Nucleotidyltransferase</fullName>
    </submittedName>
</protein>
<dbReference type="GO" id="GO:0016779">
    <property type="term" value="F:nucleotidyltransferase activity"/>
    <property type="evidence" value="ECO:0007669"/>
    <property type="project" value="UniProtKB-KW"/>
</dbReference>
<sequence>MILAAGRGERMRPLTDTTPKPLLWVQGRPLLQWHVDALATGGCTKLLVNTAWLGEQIPAHFGATPHASDGQVLHIAYSEEGRDFGEALETAGGIVRALPRLADVFWVVAGDVYTPGFRFSAEAKQQFAQSDKLAHLWLVPNPRHNPRGDFGLSPDGLALNIPAALRDKHSTWTYSTIGLYRREFFTARFVQSVCAIPAGNPAGVKAPLAPMLRAAMDNAAVSAELYTGPWTDVGTPDRLRELNATHPQARTTETPSP</sequence>
<evidence type="ECO:0000313" key="6">
    <source>
        <dbReference type="Proteomes" id="UP000023268"/>
    </source>
</evidence>
<dbReference type="PANTHER" id="PTHR43584">
    <property type="entry name" value="NUCLEOTIDYL TRANSFERASE"/>
    <property type="match status" value="1"/>
</dbReference>
<accession>A0A016XDK0</accession>
<evidence type="ECO:0000256" key="1">
    <source>
        <dbReference type="ARBA" id="ARBA00022679"/>
    </source>
</evidence>
<reference evidence="5 6" key="1">
    <citation type="submission" date="2014-02" db="EMBL/GenBank/DDBJ databases">
        <title>Draft Genome of Hylemonella gracilis isolated from the Niagara River.</title>
        <authorList>
            <person name="Pawlowski D.R."/>
            <person name="Koudelka G.B."/>
        </authorList>
    </citation>
    <scope>NUCLEOTIDE SEQUENCE [LARGE SCALE GENOMIC DNA]</scope>
    <source>
        <strain evidence="5 6">Niagara R</strain>
    </source>
</reference>
<comment type="caution">
    <text evidence="5">The sequence shown here is derived from an EMBL/GenBank/DDBJ whole genome shotgun (WGS) entry which is preliminary data.</text>
</comment>
<gene>
    <name evidence="5" type="ORF">AZ34_01640</name>
</gene>
<keyword evidence="1 5" id="KW-0808">Transferase</keyword>
<dbReference type="CDD" id="cd06422">
    <property type="entry name" value="NTP_transferase_like_1"/>
    <property type="match status" value="1"/>
</dbReference>
<dbReference type="InterPro" id="IPR050065">
    <property type="entry name" value="GlmU-like"/>
</dbReference>
<feature type="compositionally biased region" description="Polar residues" evidence="3">
    <location>
        <begin position="245"/>
        <end position="257"/>
    </location>
</feature>
<dbReference type="PANTHER" id="PTHR43584:SF8">
    <property type="entry name" value="N-ACETYLMURAMATE ALPHA-1-PHOSPHATE URIDYLYLTRANSFERASE"/>
    <property type="match status" value="1"/>
</dbReference>
<evidence type="ECO:0000313" key="5">
    <source>
        <dbReference type="EMBL" id="EYC49901.1"/>
    </source>
</evidence>
<organism evidence="5 6">
    <name type="scientific">Hylemonella gracilis str. Niagara R</name>
    <dbReference type="NCBI Taxonomy" id="1458275"/>
    <lineage>
        <taxon>Bacteria</taxon>
        <taxon>Pseudomonadati</taxon>
        <taxon>Pseudomonadota</taxon>
        <taxon>Betaproteobacteria</taxon>
        <taxon>Burkholderiales</taxon>
        <taxon>Comamonadaceae</taxon>
        <taxon>Hylemonella</taxon>
    </lineage>
</organism>
<feature type="region of interest" description="Disordered" evidence="3">
    <location>
        <begin position="236"/>
        <end position="257"/>
    </location>
</feature>
<feature type="domain" description="Nucleotidyl transferase" evidence="4">
    <location>
        <begin position="1"/>
        <end position="245"/>
    </location>
</feature>
<evidence type="ECO:0000259" key="4">
    <source>
        <dbReference type="Pfam" id="PF00483"/>
    </source>
</evidence>